<protein>
    <submittedName>
        <fullName evidence="1">Uncharacterized protein</fullName>
    </submittedName>
</protein>
<organism evidence="1 2">
    <name type="scientific">Gigaspora rosea</name>
    <dbReference type="NCBI Taxonomy" id="44941"/>
    <lineage>
        <taxon>Eukaryota</taxon>
        <taxon>Fungi</taxon>
        <taxon>Fungi incertae sedis</taxon>
        <taxon>Mucoromycota</taxon>
        <taxon>Glomeromycotina</taxon>
        <taxon>Glomeromycetes</taxon>
        <taxon>Diversisporales</taxon>
        <taxon>Gigasporaceae</taxon>
        <taxon>Gigaspora</taxon>
    </lineage>
</organism>
<sequence length="90" mass="10600">MGPAKKRVLEKFPVTNYLPGARGQTIEKLWRDFFSLYKLMRSKDELADVTINKFEIDARNWVSTFYVTPYMHVLAYHIPAFMRLLKSEGL</sequence>
<feature type="non-terminal residue" evidence="1">
    <location>
        <position position="90"/>
    </location>
</feature>
<gene>
    <name evidence="1" type="ORF">C2G38_2122903</name>
</gene>
<accession>A0A397TZP9</accession>
<evidence type="ECO:0000313" key="1">
    <source>
        <dbReference type="EMBL" id="RIB03495.1"/>
    </source>
</evidence>
<reference evidence="1 2" key="1">
    <citation type="submission" date="2018-06" db="EMBL/GenBank/DDBJ databases">
        <title>Comparative genomics reveals the genomic features of Rhizophagus irregularis, R. cerebriforme, R. diaphanum and Gigaspora rosea, and their symbiotic lifestyle signature.</title>
        <authorList>
            <person name="Morin E."/>
            <person name="San Clemente H."/>
            <person name="Chen E.C.H."/>
            <person name="De La Providencia I."/>
            <person name="Hainaut M."/>
            <person name="Kuo A."/>
            <person name="Kohler A."/>
            <person name="Murat C."/>
            <person name="Tang N."/>
            <person name="Roy S."/>
            <person name="Loubradou J."/>
            <person name="Henrissat B."/>
            <person name="Grigoriev I.V."/>
            <person name="Corradi N."/>
            <person name="Roux C."/>
            <person name="Martin F.M."/>
        </authorList>
    </citation>
    <scope>NUCLEOTIDE SEQUENCE [LARGE SCALE GENOMIC DNA]</scope>
    <source>
        <strain evidence="1 2">DAOM 194757</strain>
    </source>
</reference>
<proteinExistence type="predicted"/>
<dbReference type="EMBL" id="QKWP01002394">
    <property type="protein sequence ID" value="RIB03495.1"/>
    <property type="molecule type" value="Genomic_DNA"/>
</dbReference>
<comment type="caution">
    <text evidence="1">The sequence shown here is derived from an EMBL/GenBank/DDBJ whole genome shotgun (WGS) entry which is preliminary data.</text>
</comment>
<evidence type="ECO:0000313" key="2">
    <source>
        <dbReference type="Proteomes" id="UP000266673"/>
    </source>
</evidence>
<keyword evidence="2" id="KW-1185">Reference proteome</keyword>
<name>A0A397TZP9_9GLOM</name>
<dbReference type="AlphaFoldDB" id="A0A397TZP9"/>
<dbReference type="OrthoDB" id="2409129at2759"/>
<dbReference type="Proteomes" id="UP000266673">
    <property type="component" value="Unassembled WGS sequence"/>
</dbReference>